<dbReference type="Gene3D" id="1.40.20.10">
    <property type="entry name" value="CHAD domain"/>
    <property type="match status" value="1"/>
</dbReference>
<evidence type="ECO:0000313" key="4">
    <source>
        <dbReference type="Proteomes" id="UP000215441"/>
    </source>
</evidence>
<comment type="caution">
    <text evidence="3">The sequence shown here is derived from an EMBL/GenBank/DDBJ whole genome shotgun (WGS) entry which is preliminary data.</text>
</comment>
<dbReference type="PROSITE" id="PS51708">
    <property type="entry name" value="CHAD"/>
    <property type="match status" value="1"/>
</dbReference>
<gene>
    <name evidence="3" type="ORF">CBY09_06710</name>
</gene>
<dbReference type="SMART" id="SM01118">
    <property type="entry name" value="CYTH"/>
    <property type="match status" value="1"/>
</dbReference>
<sequence>MEIEFKFCIPPERLAAVQAAVRRGRWTPIRMEARYFDTPDAALSSRGIALRLRREGAQWVQTVKALGLGPLDREEHNVVLGDAPPSLAPRPELHAGSVAGARLVAALQAAQGPLVETYGTEMDRVTRNIAFKGGVVELALDTGRVVARRGTPQQQEARICELELELTTGPVAGLAALATRWATRHGLYLSTVSKAERGERLLAAQWSRPATKARAMVAHATGPAFWQGPALQRAVVAYCLQQVLSNSSEIAEGTGTDEHVHQLRIGLRRLRTALRELAPLAPGRFDPAWDAPLVDVFRRLGELRDRSQVLQSVHARMQAAGAPALAEPPTGSASAAGASTGAADIVRTAAFQTALIGLMAFTAQSHAPLATAPDTDADGAEALGPKDTHRLLQKRIKRLHTQVRQDAQGFAALTMQKQHRLRKRLKRLRYLTEFVAPGLDADSAAFLDSLQPALSALGQLNDERVAQGLYDDLATTSNAPVAWFGLGWLAAHQALAVAACEQALSHLADAPRLRKSGVR</sequence>
<dbReference type="GO" id="GO:0046872">
    <property type="term" value="F:metal ion binding"/>
    <property type="evidence" value="ECO:0007669"/>
    <property type="project" value="TreeGrafter"/>
</dbReference>
<reference evidence="3 4" key="1">
    <citation type="submission" date="2017-07" db="EMBL/GenBank/DDBJ databases">
        <title>Acidovorax KNDSW TSA 6 genome sequence and assembly.</title>
        <authorList>
            <person name="Mayilraj S."/>
        </authorList>
    </citation>
    <scope>NUCLEOTIDE SEQUENCE [LARGE SCALE GENOMIC DNA]</scope>
    <source>
        <strain evidence="3 4">KNDSW-TSA6</strain>
    </source>
</reference>
<dbReference type="Gene3D" id="2.40.320.10">
    <property type="entry name" value="Hypothetical Protein Pfu-838710-001"/>
    <property type="match status" value="1"/>
</dbReference>
<proteinExistence type="predicted"/>
<dbReference type="InterPro" id="IPR033469">
    <property type="entry name" value="CYTH-like_dom_sf"/>
</dbReference>
<accession>A0A235ERS8</accession>
<dbReference type="EMBL" id="NOIG01000004">
    <property type="protein sequence ID" value="OYD51493.1"/>
    <property type="molecule type" value="Genomic_DNA"/>
</dbReference>
<evidence type="ECO:0000259" key="2">
    <source>
        <dbReference type="PROSITE" id="PS51708"/>
    </source>
</evidence>
<dbReference type="RefSeq" id="WP_094287631.1">
    <property type="nucleotide sequence ID" value="NZ_NOIG01000004.1"/>
</dbReference>
<evidence type="ECO:0000313" key="3">
    <source>
        <dbReference type="EMBL" id="OYD51493.1"/>
    </source>
</evidence>
<feature type="domain" description="CYTH" evidence="1">
    <location>
        <begin position="1"/>
        <end position="205"/>
    </location>
</feature>
<dbReference type="OrthoDB" id="3034217at2"/>
<dbReference type="SUPFAM" id="SSF55154">
    <property type="entry name" value="CYTH-like phosphatases"/>
    <property type="match status" value="1"/>
</dbReference>
<dbReference type="PROSITE" id="PS51707">
    <property type="entry name" value="CYTH"/>
    <property type="match status" value="1"/>
</dbReference>
<dbReference type="PANTHER" id="PTHR39569:SF1">
    <property type="entry name" value="INORGANIC TRIPHOSPHATASE"/>
    <property type="match status" value="1"/>
</dbReference>
<dbReference type="SMART" id="SM00880">
    <property type="entry name" value="CHAD"/>
    <property type="match status" value="1"/>
</dbReference>
<dbReference type="Proteomes" id="UP000215441">
    <property type="component" value="Unassembled WGS sequence"/>
</dbReference>
<dbReference type="AlphaFoldDB" id="A0A235ERS8"/>
<protein>
    <submittedName>
        <fullName evidence="3">Inorganic triphosphatase</fullName>
    </submittedName>
</protein>
<organism evidence="3 4">
    <name type="scientific">Acidovorax kalamii</name>
    <dbReference type="NCBI Taxonomy" id="2004485"/>
    <lineage>
        <taxon>Bacteria</taxon>
        <taxon>Pseudomonadati</taxon>
        <taxon>Pseudomonadota</taxon>
        <taxon>Betaproteobacteria</taxon>
        <taxon>Burkholderiales</taxon>
        <taxon>Comamonadaceae</taxon>
        <taxon>Acidovorax</taxon>
    </lineage>
</organism>
<feature type="domain" description="CHAD" evidence="2">
    <location>
        <begin position="225"/>
        <end position="519"/>
    </location>
</feature>
<evidence type="ECO:0000259" key="1">
    <source>
        <dbReference type="PROSITE" id="PS51707"/>
    </source>
</evidence>
<dbReference type="InterPro" id="IPR038186">
    <property type="entry name" value="CHAD_dom_sf"/>
</dbReference>
<keyword evidence="4" id="KW-1185">Reference proteome</keyword>
<name>A0A235ERS8_9BURK</name>
<dbReference type="Pfam" id="PF05235">
    <property type="entry name" value="CHAD"/>
    <property type="match status" value="1"/>
</dbReference>
<dbReference type="Pfam" id="PF01928">
    <property type="entry name" value="CYTH"/>
    <property type="match status" value="1"/>
</dbReference>
<dbReference type="InterPro" id="IPR007899">
    <property type="entry name" value="CHAD_dom"/>
</dbReference>
<dbReference type="CDD" id="cd07756">
    <property type="entry name" value="CYTH-like_Pase_CHAD"/>
    <property type="match status" value="1"/>
</dbReference>
<dbReference type="InterPro" id="IPR039013">
    <property type="entry name" value="YgiF"/>
</dbReference>
<dbReference type="InterPro" id="IPR023577">
    <property type="entry name" value="CYTH_domain"/>
</dbReference>
<dbReference type="PANTHER" id="PTHR39569">
    <property type="entry name" value="INORGANIC TRIPHOSPHATASE"/>
    <property type="match status" value="1"/>
</dbReference>
<dbReference type="GO" id="GO:0050355">
    <property type="term" value="F:inorganic triphosphate phosphatase activity"/>
    <property type="evidence" value="ECO:0007669"/>
    <property type="project" value="InterPro"/>
</dbReference>